<comment type="caution">
    <text evidence="4">The sequence shown here is derived from an EMBL/GenBank/DDBJ whole genome shotgun (WGS) entry which is preliminary data.</text>
</comment>
<dbReference type="Gene3D" id="3.30.70.80">
    <property type="entry name" value="Peptidase S8 propeptide/proteinase inhibitor I9"/>
    <property type="match status" value="1"/>
</dbReference>
<feature type="domain" description="Inhibitor I9" evidence="3">
    <location>
        <begin position="67"/>
        <end position="104"/>
    </location>
</feature>
<gene>
    <name evidence="4" type="ORF">ACM01_32025</name>
</gene>
<proteinExistence type="predicted"/>
<evidence type="ECO:0000259" key="3">
    <source>
        <dbReference type="Pfam" id="PF05922"/>
    </source>
</evidence>
<dbReference type="RefSeq" id="WP_048584909.1">
    <property type="nucleotide sequence ID" value="NZ_LFNT01000050.1"/>
</dbReference>
<reference evidence="4 5" key="1">
    <citation type="submission" date="2015-06" db="EMBL/GenBank/DDBJ databases">
        <authorList>
            <person name="Ju K.-S."/>
            <person name="Doroghazi J.R."/>
            <person name="Metcalf W.W."/>
        </authorList>
    </citation>
    <scope>NUCLEOTIDE SEQUENCE [LARGE SCALE GENOMIC DNA]</scope>
    <source>
        <strain evidence="4 5">NRRL 3414</strain>
    </source>
</reference>
<dbReference type="AlphaFoldDB" id="A0A0J8BXV5"/>
<dbReference type="OrthoDB" id="614750at2"/>
<evidence type="ECO:0000256" key="1">
    <source>
        <dbReference type="SAM" id="MobiDB-lite"/>
    </source>
</evidence>
<feature type="compositionally biased region" description="Pro residues" evidence="1">
    <location>
        <begin position="121"/>
        <end position="138"/>
    </location>
</feature>
<dbReference type="PATRIC" id="fig|1938.3.peg.6413"/>
<feature type="signal peptide" evidence="2">
    <location>
        <begin position="1"/>
        <end position="24"/>
    </location>
</feature>
<evidence type="ECO:0000256" key="2">
    <source>
        <dbReference type="SAM" id="SignalP"/>
    </source>
</evidence>
<dbReference type="InterPro" id="IPR037045">
    <property type="entry name" value="S8pro/Inhibitor_I9_sf"/>
</dbReference>
<feature type="chain" id="PRO_5039320278" description="Inhibitor I9 domain-containing protein" evidence="2">
    <location>
        <begin position="25"/>
        <end position="157"/>
    </location>
</feature>
<dbReference type="Proteomes" id="UP000037432">
    <property type="component" value="Unassembled WGS sequence"/>
</dbReference>
<dbReference type="EMBL" id="LFNT01000050">
    <property type="protein sequence ID" value="KMS70330.1"/>
    <property type="molecule type" value="Genomic_DNA"/>
</dbReference>
<evidence type="ECO:0000313" key="5">
    <source>
        <dbReference type="Proteomes" id="UP000037432"/>
    </source>
</evidence>
<dbReference type="Pfam" id="PF05922">
    <property type="entry name" value="Inhibitor_I9"/>
    <property type="match status" value="1"/>
</dbReference>
<protein>
    <recommendedName>
        <fullName evidence="3">Inhibitor I9 domain-containing protein</fullName>
    </recommendedName>
</protein>
<dbReference type="InterPro" id="IPR010259">
    <property type="entry name" value="S8pro/Inhibitor_I9"/>
</dbReference>
<evidence type="ECO:0000313" key="4">
    <source>
        <dbReference type="EMBL" id="KMS70330.1"/>
    </source>
</evidence>
<accession>A0A0J8BXV5</accession>
<name>A0A0J8BXV5_STRVR</name>
<feature type="region of interest" description="Disordered" evidence="1">
    <location>
        <begin position="107"/>
        <end position="157"/>
    </location>
</feature>
<sequence>MSYKHHPLRTAGTLLIPVLAGALALGSAVLPEAPGPGQQNDPGVYVVKLSDASTTSYDHDALDTVPDLTKLHAYHFTAHGFTARLTGEQAAALGALPCVTSVIRGSVEAPTSSVPSDEGPAPLPPVPSPTPLPAPSPPTDHGEDPGPVPQSMGGQRA</sequence>
<keyword evidence="2" id="KW-0732">Signal</keyword>
<organism evidence="4 5">
    <name type="scientific">Streptomyces viridochromogenes</name>
    <dbReference type="NCBI Taxonomy" id="1938"/>
    <lineage>
        <taxon>Bacteria</taxon>
        <taxon>Bacillati</taxon>
        <taxon>Actinomycetota</taxon>
        <taxon>Actinomycetes</taxon>
        <taxon>Kitasatosporales</taxon>
        <taxon>Streptomycetaceae</taxon>
        <taxon>Streptomyces</taxon>
    </lineage>
</organism>